<evidence type="ECO:0000256" key="9">
    <source>
        <dbReference type="ARBA" id="ARBA00022840"/>
    </source>
</evidence>
<dbReference type="PANTHER" id="PTHR10890">
    <property type="entry name" value="CYSTEINYL-TRNA SYNTHETASE"/>
    <property type="match status" value="1"/>
</dbReference>
<dbReference type="Pfam" id="PF01406">
    <property type="entry name" value="tRNA-synt_1e"/>
    <property type="match status" value="1"/>
</dbReference>
<evidence type="ECO:0000256" key="5">
    <source>
        <dbReference type="ARBA" id="ARBA00022598"/>
    </source>
</evidence>
<dbReference type="InterPro" id="IPR014729">
    <property type="entry name" value="Rossmann-like_a/b/a_fold"/>
</dbReference>
<accession>A0A2N7PNB4</accession>
<feature type="binding site" evidence="12">
    <location>
        <position position="238"/>
    </location>
    <ligand>
        <name>Zn(2+)</name>
        <dbReference type="ChEBI" id="CHEBI:29105"/>
    </ligand>
</feature>
<name>A0A2N7PNB4_9BACT</name>
<dbReference type="EMBL" id="PNIK01000064">
    <property type="protein sequence ID" value="PMP66839.1"/>
    <property type="molecule type" value="Genomic_DNA"/>
</dbReference>
<feature type="binding site" evidence="12">
    <location>
        <position position="213"/>
    </location>
    <ligand>
        <name>Zn(2+)</name>
        <dbReference type="ChEBI" id="CHEBI:29105"/>
    </ligand>
</feature>
<dbReference type="Gene3D" id="3.40.50.620">
    <property type="entry name" value="HUPs"/>
    <property type="match status" value="1"/>
</dbReference>
<evidence type="ECO:0000256" key="10">
    <source>
        <dbReference type="ARBA" id="ARBA00022917"/>
    </source>
</evidence>
<evidence type="ECO:0000256" key="12">
    <source>
        <dbReference type="HAMAP-Rule" id="MF_00041"/>
    </source>
</evidence>
<dbReference type="GO" id="GO:0004817">
    <property type="term" value="F:cysteine-tRNA ligase activity"/>
    <property type="evidence" value="ECO:0007669"/>
    <property type="project" value="UniProtKB-UniRule"/>
</dbReference>
<keyword evidence="6 12" id="KW-0479">Metal-binding</keyword>
<feature type="binding site" evidence="12">
    <location>
        <position position="273"/>
    </location>
    <ligand>
        <name>ATP</name>
        <dbReference type="ChEBI" id="CHEBI:30616"/>
    </ligand>
</feature>
<evidence type="ECO:0000256" key="8">
    <source>
        <dbReference type="ARBA" id="ARBA00022833"/>
    </source>
</evidence>
<keyword evidence="8 12" id="KW-0862">Zinc</keyword>
<dbReference type="Pfam" id="PF09190">
    <property type="entry name" value="DALR_2"/>
    <property type="match status" value="1"/>
</dbReference>
<dbReference type="EC" id="6.1.1.16" evidence="12"/>
<dbReference type="InterPro" id="IPR015273">
    <property type="entry name" value="Cys-tRNA-synt_Ia_DALR"/>
</dbReference>
<protein>
    <recommendedName>
        <fullName evidence="12">Cysteine--tRNA ligase</fullName>
        <ecNumber evidence="12">6.1.1.16</ecNumber>
    </recommendedName>
    <alternativeName>
        <fullName evidence="12">Cysteinyl-tRNA synthetase</fullName>
        <shortName evidence="12">CysRS</shortName>
    </alternativeName>
</protein>
<evidence type="ECO:0000256" key="11">
    <source>
        <dbReference type="ARBA" id="ARBA00023146"/>
    </source>
</evidence>
<feature type="binding site" evidence="12">
    <location>
        <position position="242"/>
    </location>
    <ligand>
        <name>Zn(2+)</name>
        <dbReference type="ChEBI" id="CHEBI:29105"/>
    </ligand>
</feature>
<dbReference type="HAMAP" id="MF_00041">
    <property type="entry name" value="Cys_tRNA_synth"/>
    <property type="match status" value="1"/>
</dbReference>
<feature type="domain" description="Cysteinyl-tRNA synthetase class Ia DALR" evidence="13">
    <location>
        <begin position="358"/>
        <end position="427"/>
    </location>
</feature>
<dbReference type="Proteomes" id="UP000235460">
    <property type="component" value="Unassembled WGS sequence"/>
</dbReference>
<dbReference type="InterPro" id="IPR032678">
    <property type="entry name" value="tRNA-synt_1_cat_dom"/>
</dbReference>
<comment type="subcellular location">
    <subcellularLocation>
        <location evidence="1 12">Cytoplasm</location>
    </subcellularLocation>
</comment>
<evidence type="ECO:0000259" key="13">
    <source>
        <dbReference type="SMART" id="SM00840"/>
    </source>
</evidence>
<evidence type="ECO:0000256" key="6">
    <source>
        <dbReference type="ARBA" id="ARBA00022723"/>
    </source>
</evidence>
<evidence type="ECO:0000256" key="4">
    <source>
        <dbReference type="ARBA" id="ARBA00022490"/>
    </source>
</evidence>
<keyword evidence="9 12" id="KW-0067">ATP-binding</keyword>
<dbReference type="FunFam" id="3.40.50.620:FF:000009">
    <property type="entry name" value="Cysteine--tRNA ligase"/>
    <property type="match status" value="1"/>
</dbReference>
<sequence length="490" mass="57216">MERERVLKIYNSLTKKVEEFFPLNPPKVTMYVCGITAYDSSHLGHARSAVIFDVFYRLLRYLGYEVIYVRNITDIDDKIINRSNKEGIFWKDLTEKYIKEYEKVTKTLGLLKPTYEPKASEHIPEIIALIEKLIERGFAYQSEGDVYFEVAKFPSYGKLSGRRIEELIAGVRIEISEKKRNPLDFALWKSAKPGEPFWESPWGKGRPGWHIECSAMALKYLGETIDIHGGGLDLIFPHHENEIAQSESANGKPFVRYFIHHGLITVNGEKMSKSLGNYVTMEYLLNKFHPEVIKAFLLSTHYRSPLDYSEQNMKNMEKAIYRFYETLYWLKKAQPIKEGLLSEKARKLEKALKDFENSFISALLDDFNTALALGHLFSFENEIYNFITRNPNLTTEEALLLERISEKIKDLSGKILGIGETEPEEFWRVEKERKLKTIGKNLREIETLVKQREKARKEKNFILADQIRDQLKNFGIILKDTRTETFWYVE</sequence>
<dbReference type="GO" id="GO:0008270">
    <property type="term" value="F:zinc ion binding"/>
    <property type="evidence" value="ECO:0007669"/>
    <property type="project" value="UniProtKB-UniRule"/>
</dbReference>
<comment type="similarity">
    <text evidence="2 12">Belongs to the class-I aminoacyl-tRNA synthetase family.</text>
</comment>
<dbReference type="AlphaFoldDB" id="A0A2N7PNB4"/>
<reference evidence="14 15" key="1">
    <citation type="submission" date="2018-01" db="EMBL/GenBank/DDBJ databases">
        <title>Metagenomic assembled genomes from two thermal pools in the Uzon Caldera, Kamchatka, Russia.</title>
        <authorList>
            <person name="Wilkins L."/>
            <person name="Ettinger C."/>
        </authorList>
    </citation>
    <scope>NUCLEOTIDE SEQUENCE [LARGE SCALE GENOMIC DNA]</scope>
    <source>
        <strain evidence="14">ZAV-08</strain>
    </source>
</reference>
<evidence type="ECO:0000256" key="3">
    <source>
        <dbReference type="ARBA" id="ARBA00011245"/>
    </source>
</evidence>
<dbReference type="Gene3D" id="1.20.120.1910">
    <property type="entry name" value="Cysteine-tRNA ligase, C-terminal anti-codon recognition domain"/>
    <property type="match status" value="1"/>
</dbReference>
<dbReference type="InterPro" id="IPR024909">
    <property type="entry name" value="Cys-tRNA/MSH_ligase"/>
</dbReference>
<comment type="subunit">
    <text evidence="3 12">Monomer.</text>
</comment>
<keyword evidence="4 12" id="KW-0963">Cytoplasm</keyword>
<evidence type="ECO:0000313" key="15">
    <source>
        <dbReference type="Proteomes" id="UP000235460"/>
    </source>
</evidence>
<gene>
    <name evidence="12" type="primary">cysS</name>
    <name evidence="14" type="ORF">C0190_04550</name>
</gene>
<keyword evidence="7 12" id="KW-0547">Nucleotide-binding</keyword>
<dbReference type="CDD" id="cd00672">
    <property type="entry name" value="CysRS_core"/>
    <property type="match status" value="1"/>
</dbReference>
<dbReference type="GO" id="GO:0005524">
    <property type="term" value="F:ATP binding"/>
    <property type="evidence" value="ECO:0007669"/>
    <property type="project" value="UniProtKB-UniRule"/>
</dbReference>
<dbReference type="GO" id="GO:0006423">
    <property type="term" value="P:cysteinyl-tRNA aminoacylation"/>
    <property type="evidence" value="ECO:0007669"/>
    <property type="project" value="UniProtKB-UniRule"/>
</dbReference>
<keyword evidence="10 12" id="KW-0648">Protein biosynthesis</keyword>
<feature type="short sequence motif" description="'KMSKS' region" evidence="12">
    <location>
        <begin position="270"/>
        <end position="274"/>
    </location>
</feature>
<feature type="binding site" evidence="12">
    <location>
        <position position="33"/>
    </location>
    <ligand>
        <name>Zn(2+)</name>
        <dbReference type="ChEBI" id="CHEBI:29105"/>
    </ligand>
</feature>
<dbReference type="InterPro" id="IPR009080">
    <property type="entry name" value="tRNAsynth_Ia_anticodon-bd"/>
</dbReference>
<comment type="cofactor">
    <cofactor evidence="12">
        <name>Zn(2+)</name>
        <dbReference type="ChEBI" id="CHEBI:29105"/>
    </cofactor>
    <text evidence="12">Binds 1 zinc ion per subunit.</text>
</comment>
<keyword evidence="11 12" id="KW-0030">Aminoacyl-tRNA synthetase</keyword>
<feature type="short sequence motif" description="'HIGH' region" evidence="12">
    <location>
        <begin position="35"/>
        <end position="45"/>
    </location>
</feature>
<dbReference type="SUPFAM" id="SSF47323">
    <property type="entry name" value="Anticodon-binding domain of a subclass of class I aminoacyl-tRNA synthetases"/>
    <property type="match status" value="1"/>
</dbReference>
<evidence type="ECO:0000256" key="2">
    <source>
        <dbReference type="ARBA" id="ARBA00005594"/>
    </source>
</evidence>
<comment type="catalytic activity">
    <reaction evidence="12">
        <text>tRNA(Cys) + L-cysteine + ATP = L-cysteinyl-tRNA(Cys) + AMP + diphosphate</text>
        <dbReference type="Rhea" id="RHEA:17773"/>
        <dbReference type="Rhea" id="RHEA-COMP:9661"/>
        <dbReference type="Rhea" id="RHEA-COMP:9679"/>
        <dbReference type="ChEBI" id="CHEBI:30616"/>
        <dbReference type="ChEBI" id="CHEBI:33019"/>
        <dbReference type="ChEBI" id="CHEBI:35235"/>
        <dbReference type="ChEBI" id="CHEBI:78442"/>
        <dbReference type="ChEBI" id="CHEBI:78517"/>
        <dbReference type="ChEBI" id="CHEBI:456215"/>
        <dbReference type="EC" id="6.1.1.16"/>
    </reaction>
</comment>
<proteinExistence type="inferred from homology"/>
<dbReference type="SUPFAM" id="SSF52374">
    <property type="entry name" value="Nucleotidylyl transferase"/>
    <property type="match status" value="1"/>
</dbReference>
<dbReference type="PANTHER" id="PTHR10890:SF3">
    <property type="entry name" value="CYSTEINE--TRNA LIGASE, CYTOPLASMIC"/>
    <property type="match status" value="1"/>
</dbReference>
<dbReference type="Pfam" id="PF23493">
    <property type="entry name" value="CysS_C"/>
    <property type="match status" value="1"/>
</dbReference>
<keyword evidence="5 12" id="KW-0436">Ligase</keyword>
<dbReference type="GO" id="GO:0005829">
    <property type="term" value="C:cytosol"/>
    <property type="evidence" value="ECO:0007669"/>
    <property type="project" value="TreeGrafter"/>
</dbReference>
<evidence type="ECO:0000256" key="7">
    <source>
        <dbReference type="ARBA" id="ARBA00022741"/>
    </source>
</evidence>
<dbReference type="InterPro" id="IPR056411">
    <property type="entry name" value="CysS_C"/>
</dbReference>
<evidence type="ECO:0000313" key="14">
    <source>
        <dbReference type="EMBL" id="PMP66839.1"/>
    </source>
</evidence>
<evidence type="ECO:0000256" key="1">
    <source>
        <dbReference type="ARBA" id="ARBA00004496"/>
    </source>
</evidence>
<comment type="caution">
    <text evidence="14">The sequence shown here is derived from an EMBL/GenBank/DDBJ whole genome shotgun (WGS) entry which is preliminary data.</text>
</comment>
<dbReference type="InterPro" id="IPR015803">
    <property type="entry name" value="Cys-tRNA-ligase"/>
</dbReference>
<dbReference type="PRINTS" id="PR00983">
    <property type="entry name" value="TRNASYNTHCYS"/>
</dbReference>
<dbReference type="SMART" id="SM00840">
    <property type="entry name" value="DALR_2"/>
    <property type="match status" value="1"/>
</dbReference>
<organism evidence="14 15">
    <name type="scientific">Thermodesulfobacterium geofontis</name>
    <dbReference type="NCBI Taxonomy" id="1295609"/>
    <lineage>
        <taxon>Bacteria</taxon>
        <taxon>Pseudomonadati</taxon>
        <taxon>Thermodesulfobacteriota</taxon>
        <taxon>Thermodesulfobacteria</taxon>
        <taxon>Thermodesulfobacteriales</taxon>
        <taxon>Thermodesulfobacteriaceae</taxon>
        <taxon>Thermodesulfobacterium</taxon>
    </lineage>
</organism>
<dbReference type="NCBIfam" id="TIGR00435">
    <property type="entry name" value="cysS"/>
    <property type="match status" value="1"/>
</dbReference>